<accession>A0A7G9S6Y7</accession>
<evidence type="ECO:0000313" key="3">
    <source>
        <dbReference type="EMBL" id="QNN63612.1"/>
    </source>
</evidence>
<dbReference type="PROSITE" id="PS50995">
    <property type="entry name" value="HTH_MARR_2"/>
    <property type="match status" value="1"/>
</dbReference>
<gene>
    <name evidence="3" type="ORF">H9L06_04710</name>
</gene>
<dbReference type="Gene3D" id="1.10.10.10">
    <property type="entry name" value="Winged helix-like DNA-binding domain superfamily/Winged helix DNA-binding domain"/>
    <property type="match status" value="1"/>
</dbReference>
<dbReference type="SUPFAM" id="SSF46785">
    <property type="entry name" value="Winged helix' DNA-binding domain"/>
    <property type="match status" value="1"/>
</dbReference>
<dbReference type="GO" id="GO:0003700">
    <property type="term" value="F:DNA-binding transcription factor activity"/>
    <property type="evidence" value="ECO:0007669"/>
    <property type="project" value="InterPro"/>
</dbReference>
<name>A0A7G9S6Y7_9MICO</name>
<evidence type="ECO:0000256" key="1">
    <source>
        <dbReference type="SAM" id="MobiDB-lite"/>
    </source>
</evidence>
<dbReference type="Pfam" id="PF12802">
    <property type="entry name" value="MarR_2"/>
    <property type="match status" value="1"/>
</dbReference>
<dbReference type="InterPro" id="IPR000835">
    <property type="entry name" value="HTH_MarR-typ"/>
</dbReference>
<sequence length="212" mass="22486">MHTPLAHPERVAIARLHALLELLPTALDKRLRPAGITAFEYTLLETLAEADGQRMRMSEVAAKTNASLPRLSRVANSLERRGLTERSACAEDARATNLVLTELGAEAYRLSQELYATAVRELILDGLENLPGDGIAGLSSVTYAVLSSLDPRGASTAAWSPQACAADPAAESADSAEDQTCVADPVAPADTDEPEVCAADPLATPERELAQR</sequence>
<dbReference type="InterPro" id="IPR036390">
    <property type="entry name" value="WH_DNA-bd_sf"/>
</dbReference>
<dbReference type="SMART" id="SM00347">
    <property type="entry name" value="HTH_MARR"/>
    <property type="match status" value="1"/>
</dbReference>
<dbReference type="GO" id="GO:0006950">
    <property type="term" value="P:response to stress"/>
    <property type="evidence" value="ECO:0007669"/>
    <property type="project" value="TreeGrafter"/>
</dbReference>
<organism evidence="3 4">
    <name type="scientific">Leucobacter denitrificans</name>
    <dbReference type="NCBI Taxonomy" id="683042"/>
    <lineage>
        <taxon>Bacteria</taxon>
        <taxon>Bacillati</taxon>
        <taxon>Actinomycetota</taxon>
        <taxon>Actinomycetes</taxon>
        <taxon>Micrococcales</taxon>
        <taxon>Microbacteriaceae</taxon>
        <taxon>Leucobacter</taxon>
    </lineage>
</organism>
<dbReference type="EMBL" id="CP060716">
    <property type="protein sequence ID" value="QNN63612.1"/>
    <property type="molecule type" value="Genomic_DNA"/>
</dbReference>
<proteinExistence type="predicted"/>
<dbReference type="AlphaFoldDB" id="A0A7G9S6Y7"/>
<evidence type="ECO:0000259" key="2">
    <source>
        <dbReference type="PROSITE" id="PS50995"/>
    </source>
</evidence>
<reference evidence="3 4" key="1">
    <citation type="submission" date="2020-08" db="EMBL/GenBank/DDBJ databases">
        <title>Genome sequence of Leucobacter denitrificans KACC 14055T.</title>
        <authorList>
            <person name="Hyun D.-W."/>
            <person name="Bae J.-W."/>
        </authorList>
    </citation>
    <scope>NUCLEOTIDE SEQUENCE [LARGE SCALE GENOMIC DNA]</scope>
    <source>
        <strain evidence="3 4">KACC 14055</strain>
    </source>
</reference>
<feature type="region of interest" description="Disordered" evidence="1">
    <location>
        <begin position="167"/>
        <end position="212"/>
    </location>
</feature>
<feature type="domain" description="HTH marR-type" evidence="2">
    <location>
        <begin position="2"/>
        <end position="147"/>
    </location>
</feature>
<protein>
    <submittedName>
        <fullName evidence="3">MarR family transcriptional regulator</fullName>
    </submittedName>
</protein>
<dbReference type="KEGG" id="ldn:H9L06_04710"/>
<dbReference type="Proteomes" id="UP000515934">
    <property type="component" value="Chromosome"/>
</dbReference>
<dbReference type="RefSeq" id="WP_187556076.1">
    <property type="nucleotide sequence ID" value="NZ_CP060716.1"/>
</dbReference>
<dbReference type="PANTHER" id="PTHR33164:SF99">
    <property type="entry name" value="MARR FAMILY REGULATORY PROTEIN"/>
    <property type="match status" value="1"/>
</dbReference>
<dbReference type="InterPro" id="IPR036388">
    <property type="entry name" value="WH-like_DNA-bd_sf"/>
</dbReference>
<dbReference type="PANTHER" id="PTHR33164">
    <property type="entry name" value="TRANSCRIPTIONAL REGULATOR, MARR FAMILY"/>
    <property type="match status" value="1"/>
</dbReference>
<dbReference type="InterPro" id="IPR039422">
    <property type="entry name" value="MarR/SlyA-like"/>
</dbReference>
<keyword evidence="4" id="KW-1185">Reference proteome</keyword>
<evidence type="ECO:0000313" key="4">
    <source>
        <dbReference type="Proteomes" id="UP000515934"/>
    </source>
</evidence>